<name>F3CIY5_PSESG</name>
<gene>
    <name evidence="1" type="ORF">Pgy4_40295</name>
</gene>
<feature type="non-terminal residue" evidence="1">
    <location>
        <position position="38"/>
    </location>
</feature>
<proteinExistence type="predicted"/>
<evidence type="ECO:0000313" key="1">
    <source>
        <dbReference type="EMBL" id="EGH19227.1"/>
    </source>
</evidence>
<dbReference type="EMBL" id="ADWY01003767">
    <property type="protein sequence ID" value="EGH19227.1"/>
    <property type="molecule type" value="Genomic_DNA"/>
</dbReference>
<reference evidence="1 2" key="1">
    <citation type="journal article" date="2011" name="PLoS Pathog.">
        <title>Dynamic evolution of pathogenicity revealed by sequencing and comparative genomics of 19 Pseudomonas syringae isolates.</title>
        <authorList>
            <person name="Baltrus D.A."/>
            <person name="Nishimura M.T."/>
            <person name="Romanchuk A."/>
            <person name="Chang J.H."/>
            <person name="Mukhtar M.S."/>
            <person name="Cherkis K."/>
            <person name="Roach J."/>
            <person name="Grant S.R."/>
            <person name="Jones C.D."/>
            <person name="Dangl J.L."/>
        </authorList>
    </citation>
    <scope>NUCLEOTIDE SEQUENCE [LARGE SCALE GENOMIC DNA]</scope>
    <source>
        <strain evidence="2">race 4</strain>
    </source>
</reference>
<comment type="caution">
    <text evidence="1">The sequence shown here is derived from an EMBL/GenBank/DDBJ whole genome shotgun (WGS) entry which is preliminary data.</text>
</comment>
<sequence length="38" mass="4601">REFISDFERLVLFDQLPSTRQEFLVNRCGFHDTWTLSP</sequence>
<feature type="non-terminal residue" evidence="1">
    <location>
        <position position="1"/>
    </location>
</feature>
<protein>
    <submittedName>
        <fullName evidence="1">Uncharacterized protein</fullName>
    </submittedName>
</protein>
<dbReference type="Proteomes" id="UP000005466">
    <property type="component" value="Unassembled WGS sequence"/>
</dbReference>
<accession>F3CIY5</accession>
<dbReference type="AlphaFoldDB" id="F3CIY5"/>
<evidence type="ECO:0000313" key="2">
    <source>
        <dbReference type="Proteomes" id="UP000005466"/>
    </source>
</evidence>
<organism evidence="1 2">
    <name type="scientific">Pseudomonas savastanoi pv. glycinea str. race 4</name>
    <dbReference type="NCBI Taxonomy" id="875330"/>
    <lineage>
        <taxon>Bacteria</taxon>
        <taxon>Pseudomonadati</taxon>
        <taxon>Pseudomonadota</taxon>
        <taxon>Gammaproteobacteria</taxon>
        <taxon>Pseudomonadales</taxon>
        <taxon>Pseudomonadaceae</taxon>
        <taxon>Pseudomonas</taxon>
    </lineage>
</organism>